<feature type="transmembrane region" description="Helical" evidence="1">
    <location>
        <begin position="84"/>
        <end position="105"/>
    </location>
</feature>
<evidence type="ECO:0000313" key="4">
    <source>
        <dbReference type="Proteomes" id="UP000831304"/>
    </source>
</evidence>
<dbReference type="EMBL" id="CP094533">
    <property type="protein sequence ID" value="UOE26338.1"/>
    <property type="molecule type" value="Genomic_DNA"/>
</dbReference>
<keyword evidence="1" id="KW-0472">Membrane</keyword>
<dbReference type="Proteomes" id="UP000831304">
    <property type="component" value="Chromosome"/>
</dbReference>
<protein>
    <submittedName>
        <fullName evidence="3">DUF2510 domain-containing protein</fullName>
    </submittedName>
</protein>
<keyword evidence="4" id="KW-1185">Reference proteome</keyword>
<dbReference type="Pfam" id="PF10708">
    <property type="entry name" value="DUF2510"/>
    <property type="match status" value="1"/>
</dbReference>
<proteinExistence type="predicted"/>
<keyword evidence="1" id="KW-0812">Transmembrane</keyword>
<gene>
    <name evidence="3" type="ORF">MTP13_00740</name>
</gene>
<evidence type="ECO:0000256" key="1">
    <source>
        <dbReference type="SAM" id="Phobius"/>
    </source>
</evidence>
<accession>A0ABY4AT49</accession>
<dbReference type="RefSeq" id="WP_243569168.1">
    <property type="nucleotide sequence ID" value="NZ_BAAARD010000005.1"/>
</dbReference>
<organism evidence="3 4">
    <name type="scientific">Agromyces soli</name>
    <dbReference type="NCBI Taxonomy" id="659012"/>
    <lineage>
        <taxon>Bacteria</taxon>
        <taxon>Bacillati</taxon>
        <taxon>Actinomycetota</taxon>
        <taxon>Actinomycetes</taxon>
        <taxon>Micrococcales</taxon>
        <taxon>Microbacteriaceae</taxon>
        <taxon>Agromyces</taxon>
    </lineage>
</organism>
<sequence>MSELPIGPPPGWYVDPHADDMLRWWDGEEWSESDFKLRPPASSQIRHELRLGPFGRLGSLVNAVFSGILMLGMLFAALTVDSHIWIGVAITAFLFVVFVAVAVVVRVLGHVLTNPDGVGDTAGWPQ</sequence>
<name>A0ABY4AT49_9MICO</name>
<evidence type="ECO:0000259" key="2">
    <source>
        <dbReference type="Pfam" id="PF10708"/>
    </source>
</evidence>
<evidence type="ECO:0000313" key="3">
    <source>
        <dbReference type="EMBL" id="UOE26338.1"/>
    </source>
</evidence>
<reference evidence="3 4" key="1">
    <citation type="submission" date="2022-03" db="EMBL/GenBank/DDBJ databases">
        <title>Agromyces sp. isolated from the gut of P. brevitarsis seulensis larvae.</title>
        <authorList>
            <person name="Won M."/>
            <person name="Kwon S.-W."/>
        </authorList>
    </citation>
    <scope>NUCLEOTIDE SEQUENCE [LARGE SCALE GENOMIC DNA]</scope>
    <source>
        <strain evidence="3 4">KACC 16215</strain>
    </source>
</reference>
<dbReference type="InterPro" id="IPR018929">
    <property type="entry name" value="DUF2510"/>
</dbReference>
<feature type="transmembrane region" description="Helical" evidence="1">
    <location>
        <begin position="57"/>
        <end position="78"/>
    </location>
</feature>
<feature type="domain" description="DUF2510" evidence="2">
    <location>
        <begin position="10"/>
        <end position="33"/>
    </location>
</feature>
<keyword evidence="1" id="KW-1133">Transmembrane helix</keyword>